<dbReference type="GO" id="GO:0005992">
    <property type="term" value="P:trehalose biosynthetic process"/>
    <property type="evidence" value="ECO:0007669"/>
    <property type="project" value="InterPro"/>
</dbReference>
<evidence type="ECO:0000256" key="1">
    <source>
        <dbReference type="ARBA" id="ARBA00006330"/>
    </source>
</evidence>
<dbReference type="Pfam" id="PF02358">
    <property type="entry name" value="Trehalose_PPase"/>
    <property type="match status" value="1"/>
</dbReference>
<dbReference type="CDD" id="cd03788">
    <property type="entry name" value="GT20_TPS"/>
    <property type="match status" value="1"/>
</dbReference>
<reference evidence="2" key="1">
    <citation type="journal article" date="2015" name="Nature">
        <title>Complex archaea that bridge the gap between prokaryotes and eukaryotes.</title>
        <authorList>
            <person name="Spang A."/>
            <person name="Saw J.H."/>
            <person name="Jorgensen S.L."/>
            <person name="Zaremba-Niedzwiedzka K."/>
            <person name="Martijn J."/>
            <person name="Lind A.E."/>
            <person name="van Eijk R."/>
            <person name="Schleper C."/>
            <person name="Guy L."/>
            <person name="Ettema T.J."/>
        </authorList>
    </citation>
    <scope>NUCLEOTIDE SEQUENCE</scope>
</reference>
<dbReference type="Gene3D" id="3.40.50.2000">
    <property type="entry name" value="Glycogen Phosphorylase B"/>
    <property type="match status" value="2"/>
</dbReference>
<accession>A0A0F9DQI1</accession>
<proteinExistence type="inferred from homology"/>
<comment type="caution">
    <text evidence="2">The sequence shown here is derived from an EMBL/GenBank/DDBJ whole genome shotgun (WGS) entry which is preliminary data.</text>
</comment>
<dbReference type="Pfam" id="PF00982">
    <property type="entry name" value="Glyco_transf_20"/>
    <property type="match status" value="1"/>
</dbReference>
<dbReference type="InterPro" id="IPR001830">
    <property type="entry name" value="Glyco_trans_20"/>
</dbReference>
<comment type="similarity">
    <text evidence="1">In the C-terminal section; belongs to the trehalose phosphatase family.</text>
</comment>
<dbReference type="NCBIfam" id="TIGR00685">
    <property type="entry name" value="T6PP"/>
    <property type="match status" value="1"/>
</dbReference>
<gene>
    <name evidence="2" type="ORF">LCGC14_2249380</name>
</gene>
<dbReference type="PANTHER" id="PTHR10788:SF106">
    <property type="entry name" value="BCDNA.GH08860"/>
    <property type="match status" value="1"/>
</dbReference>
<dbReference type="GO" id="GO:0003825">
    <property type="term" value="F:alpha,alpha-trehalose-phosphate synthase (UDP-forming) activity"/>
    <property type="evidence" value="ECO:0007669"/>
    <property type="project" value="TreeGrafter"/>
</dbReference>
<organism evidence="2">
    <name type="scientific">marine sediment metagenome</name>
    <dbReference type="NCBI Taxonomy" id="412755"/>
    <lineage>
        <taxon>unclassified sequences</taxon>
        <taxon>metagenomes</taxon>
        <taxon>ecological metagenomes</taxon>
    </lineage>
</organism>
<dbReference type="InterPro" id="IPR006379">
    <property type="entry name" value="HAD-SF_hydro_IIB"/>
</dbReference>
<evidence type="ECO:0000313" key="2">
    <source>
        <dbReference type="EMBL" id="KKL56041.1"/>
    </source>
</evidence>
<dbReference type="InterPro" id="IPR023214">
    <property type="entry name" value="HAD_sf"/>
</dbReference>
<dbReference type="NCBIfam" id="TIGR01484">
    <property type="entry name" value="HAD-SF-IIB"/>
    <property type="match status" value="1"/>
</dbReference>
<dbReference type="Gene3D" id="3.40.50.1000">
    <property type="entry name" value="HAD superfamily/HAD-like"/>
    <property type="match status" value="1"/>
</dbReference>
<dbReference type="CDD" id="cd01627">
    <property type="entry name" value="HAD_TPP"/>
    <property type="match status" value="1"/>
</dbReference>
<dbReference type="PANTHER" id="PTHR10788">
    <property type="entry name" value="TREHALOSE-6-PHOSPHATE SYNTHASE"/>
    <property type="match status" value="1"/>
</dbReference>
<sequence>GFFMHIPFPSYEIFRLLPWRREILEGLLGADLVGFHTYDYERHFMSCVRRLLGFDSVFNRIHLEERIVKVDFFPLGIDFDKFAEGGRSICLEEHAKGLTRELLNQKIAGGDKKIILSMDRLDYTKGITVRLKAFEYFLQSYPEYHERVSLLFFVMPSRESMEHYKTLKRDLDELVGRINSTFGSITWMPVLYFYRQLDFQERMELYCQSDIALITPIRDGMNLIAKEYLATRENRTGVLIISETAGASKELAEAIIVNPNNRLEISESIHCALEIPVEAQISANRVLCERLKNYNVERWANDFFLSLKQVKEIQEIKLARKFTGKLMQDLSNGYRDAEKRILFLDYDGTLMGFDKDPQKVNPDEELYRILRVLSENKKNKLVIISGRDKETLGKWFPSEEWPIDIVAEHGVWSREPGTEFSMIEQIDREWMDIIQPILEFYVDRTPRSFIETKNYSLVWHYRDTDPDLGSQRSWELKDELKALVTNLNLEIMDGDKVIEIKNSGINKGRAAGIKIGDVDFDFILAMGDDWTDEYTFDALPEKAYTIKVGTKATKADYYVKGVPDVRKILDELAGD</sequence>
<dbReference type="NCBIfam" id="NF011071">
    <property type="entry name" value="PRK14501.1"/>
    <property type="match status" value="1"/>
</dbReference>
<dbReference type="GO" id="GO:0004805">
    <property type="term" value="F:trehalose-phosphatase activity"/>
    <property type="evidence" value="ECO:0007669"/>
    <property type="project" value="TreeGrafter"/>
</dbReference>
<protein>
    <submittedName>
        <fullName evidence="2">Uncharacterized protein</fullName>
    </submittedName>
</protein>
<dbReference type="AlphaFoldDB" id="A0A0F9DQI1"/>
<dbReference type="GO" id="GO:0005829">
    <property type="term" value="C:cytosol"/>
    <property type="evidence" value="ECO:0007669"/>
    <property type="project" value="TreeGrafter"/>
</dbReference>
<name>A0A0F9DQI1_9ZZZZ</name>
<dbReference type="EMBL" id="LAZR01030628">
    <property type="protein sequence ID" value="KKL56041.1"/>
    <property type="molecule type" value="Genomic_DNA"/>
</dbReference>
<feature type="non-terminal residue" evidence="2">
    <location>
        <position position="1"/>
    </location>
</feature>
<dbReference type="SUPFAM" id="SSF56784">
    <property type="entry name" value="HAD-like"/>
    <property type="match status" value="1"/>
</dbReference>
<dbReference type="Gene3D" id="3.30.70.1020">
    <property type="entry name" value="Trehalose-6-phosphate phosphatase related protein, domain 2"/>
    <property type="match status" value="1"/>
</dbReference>
<dbReference type="InterPro" id="IPR036412">
    <property type="entry name" value="HAD-like_sf"/>
</dbReference>
<dbReference type="InterPro" id="IPR003337">
    <property type="entry name" value="Trehalose_PPase"/>
</dbReference>
<dbReference type="SUPFAM" id="SSF53756">
    <property type="entry name" value="UDP-Glycosyltransferase/glycogen phosphorylase"/>
    <property type="match status" value="1"/>
</dbReference>